<dbReference type="InterPro" id="IPR003594">
    <property type="entry name" value="HATPase_dom"/>
</dbReference>
<dbReference type="EC" id="2.7.13.3" evidence="2"/>
<dbReference type="HOGENOM" id="CLU_675790_0_0_10"/>
<dbReference type="PANTHER" id="PTHR43711">
    <property type="entry name" value="TWO-COMPONENT HISTIDINE KINASE"/>
    <property type="match status" value="1"/>
</dbReference>
<dbReference type="InterPro" id="IPR050736">
    <property type="entry name" value="Sensor_HK_Regulatory"/>
</dbReference>
<dbReference type="RefSeq" id="WP_013454103.1">
    <property type="nucleotide sequence ID" value="NC_014759.1"/>
</dbReference>
<reference evidence="7 8" key="1">
    <citation type="journal article" date="2011" name="Stand. Genomic Sci.">
        <title>Complete genome sequence of Marivirga tractuosa type strain (H-43).</title>
        <authorList>
            <person name="Pagani I."/>
            <person name="Chertkov O."/>
            <person name="Lapidus A."/>
            <person name="Lucas S."/>
            <person name="Del Rio T.G."/>
            <person name="Tice H."/>
            <person name="Copeland A."/>
            <person name="Cheng J.F."/>
            <person name="Nolan M."/>
            <person name="Saunders E."/>
            <person name="Pitluck S."/>
            <person name="Held B."/>
            <person name="Goodwin L."/>
            <person name="Liolios K."/>
            <person name="Ovchinikova G."/>
            <person name="Ivanova N."/>
            <person name="Mavromatis K."/>
            <person name="Pati A."/>
            <person name="Chen A."/>
            <person name="Palaniappan K."/>
            <person name="Land M."/>
            <person name="Hauser L."/>
            <person name="Jeffries C.D."/>
            <person name="Detter J.C."/>
            <person name="Han C."/>
            <person name="Tapia R."/>
            <person name="Ngatchou-Djao O.D."/>
            <person name="Rohde M."/>
            <person name="Goker M."/>
            <person name="Spring S."/>
            <person name="Sikorski J."/>
            <person name="Woyke T."/>
            <person name="Bristow J."/>
            <person name="Eisen J.A."/>
            <person name="Markowitz V."/>
            <person name="Hugenholtz P."/>
            <person name="Klenk H.P."/>
            <person name="Kyrpides N.C."/>
        </authorList>
    </citation>
    <scope>NUCLEOTIDE SEQUENCE [LARGE SCALE GENOMIC DNA]</scope>
    <source>
        <strain evidence="8">ATCC 23168 / DSM 4126 / NBRC 15989 / NCIMB 1408 / VKM B-1430 / H-43</strain>
    </source>
</reference>
<dbReference type="SMART" id="SM00387">
    <property type="entry name" value="HATPase_c"/>
    <property type="match status" value="1"/>
</dbReference>
<dbReference type="Pfam" id="PF02518">
    <property type="entry name" value="HATPase_c"/>
    <property type="match status" value="1"/>
</dbReference>
<dbReference type="SUPFAM" id="SSF55874">
    <property type="entry name" value="ATPase domain of HSP90 chaperone/DNA topoisomerase II/histidine kinase"/>
    <property type="match status" value="1"/>
</dbReference>
<dbReference type="SUPFAM" id="SSF55781">
    <property type="entry name" value="GAF domain-like"/>
    <property type="match status" value="1"/>
</dbReference>
<evidence type="ECO:0000313" key="7">
    <source>
        <dbReference type="EMBL" id="ADR21960.1"/>
    </source>
</evidence>
<dbReference type="PROSITE" id="PS50109">
    <property type="entry name" value="HIS_KIN"/>
    <property type="match status" value="1"/>
</dbReference>
<dbReference type="InterPro" id="IPR036890">
    <property type="entry name" value="HATPase_C_sf"/>
</dbReference>
<dbReference type="Proteomes" id="UP000008720">
    <property type="component" value="Chromosome"/>
</dbReference>
<dbReference type="Pfam" id="PF01590">
    <property type="entry name" value="GAF"/>
    <property type="match status" value="1"/>
</dbReference>
<dbReference type="eggNOG" id="COG2203">
    <property type="taxonomic scope" value="Bacteria"/>
</dbReference>
<comment type="catalytic activity">
    <reaction evidence="1">
        <text>ATP + protein L-histidine = ADP + protein N-phospho-L-histidine.</text>
        <dbReference type="EC" id="2.7.13.3"/>
    </reaction>
</comment>
<keyword evidence="4 7" id="KW-0418">Kinase</keyword>
<dbReference type="InterPro" id="IPR005467">
    <property type="entry name" value="His_kinase_dom"/>
</dbReference>
<feature type="domain" description="Histidine kinase" evidence="6">
    <location>
        <begin position="191"/>
        <end position="407"/>
    </location>
</feature>
<dbReference type="InterPro" id="IPR029016">
    <property type="entry name" value="GAF-like_dom_sf"/>
</dbReference>
<sequence>MENFATINIRETNESKKVKIASDSKPELVDATLKKWQVLIDTLASIVNVPSALIMRLNKDNIEVFLKSNTKGNPYKENEKVDLVYGLYCENVIGKQEQLIVPNAKKSKVWRKNNPDVDINMISYLGVPINWPDGECFGTVCVLDNKENKYSKDFADLINQMKLHIELDLQTLLQNLELHELNEVKSKFLSLISHDIRGSISSSDEFLKLLIKQPKNKDYDDMLKMLDHLSVNLSQSRIALDNLLGWSKSVVKNIKPEKSSFDLVIVMDELIKFFSLPVKIKELKIEKSYSANPCQIFSDKNMLTMSIRNILSNAIKYSFKGGLVKINISKSNEDRVIIEIIDSGIGMNNKTKNRLFHYADSHQQQGTEGESSAGIGLMLTKEFLDKIGANVSVDSEIDKGSTFTVCI</sequence>
<dbReference type="Gene3D" id="3.30.565.10">
    <property type="entry name" value="Histidine kinase-like ATPase, C-terminal domain"/>
    <property type="match status" value="1"/>
</dbReference>
<evidence type="ECO:0000256" key="5">
    <source>
        <dbReference type="ARBA" id="ARBA00023012"/>
    </source>
</evidence>
<dbReference type="EMBL" id="CP002349">
    <property type="protein sequence ID" value="ADR21960.1"/>
    <property type="molecule type" value="Genomic_DNA"/>
</dbReference>
<dbReference type="eggNOG" id="COG0642">
    <property type="taxonomic scope" value="Bacteria"/>
</dbReference>
<keyword evidence="5" id="KW-0902">Two-component regulatory system</keyword>
<dbReference type="OrthoDB" id="9810447at2"/>
<accession>E4TTD0</accession>
<evidence type="ECO:0000256" key="4">
    <source>
        <dbReference type="ARBA" id="ARBA00022777"/>
    </source>
</evidence>
<evidence type="ECO:0000259" key="6">
    <source>
        <dbReference type="PROSITE" id="PS50109"/>
    </source>
</evidence>
<protein>
    <recommendedName>
        <fullName evidence="2">histidine kinase</fullName>
        <ecNumber evidence="2">2.7.13.3</ecNumber>
    </recommendedName>
</protein>
<dbReference type="SUPFAM" id="SSF47384">
    <property type="entry name" value="Homodimeric domain of signal transducing histidine kinase"/>
    <property type="match status" value="1"/>
</dbReference>
<dbReference type="Gene3D" id="3.30.450.40">
    <property type="match status" value="1"/>
</dbReference>
<dbReference type="PANTHER" id="PTHR43711:SF1">
    <property type="entry name" value="HISTIDINE KINASE 1"/>
    <property type="match status" value="1"/>
</dbReference>
<dbReference type="AlphaFoldDB" id="E4TTD0"/>
<name>E4TTD0_MARTH</name>
<organism evidence="7 8">
    <name type="scientific">Marivirga tractuosa (strain ATCC 23168 / DSM 4126 / NBRC 15989 / NCIMB 1408 / VKM B-1430 / H-43)</name>
    <name type="common">Microscilla tractuosa</name>
    <name type="synonym">Flexibacter tractuosus</name>
    <dbReference type="NCBI Taxonomy" id="643867"/>
    <lineage>
        <taxon>Bacteria</taxon>
        <taxon>Pseudomonadati</taxon>
        <taxon>Bacteroidota</taxon>
        <taxon>Cytophagia</taxon>
        <taxon>Cytophagales</taxon>
        <taxon>Marivirgaceae</taxon>
        <taxon>Marivirga</taxon>
    </lineage>
</organism>
<dbReference type="KEGG" id="mtt:Ftrac_1975"/>
<dbReference type="Gene3D" id="1.10.287.130">
    <property type="match status" value="1"/>
</dbReference>
<evidence type="ECO:0000256" key="2">
    <source>
        <dbReference type="ARBA" id="ARBA00012438"/>
    </source>
</evidence>
<proteinExistence type="predicted"/>
<keyword evidence="3" id="KW-0808">Transferase</keyword>
<dbReference type="GO" id="GO:0000155">
    <property type="term" value="F:phosphorelay sensor kinase activity"/>
    <property type="evidence" value="ECO:0007669"/>
    <property type="project" value="InterPro"/>
</dbReference>
<dbReference type="STRING" id="643867.Ftrac_1975"/>
<gene>
    <name evidence="7" type="ordered locus">Ftrac_1975</name>
</gene>
<keyword evidence="8" id="KW-1185">Reference proteome</keyword>
<evidence type="ECO:0000256" key="1">
    <source>
        <dbReference type="ARBA" id="ARBA00000085"/>
    </source>
</evidence>
<dbReference type="InterPro" id="IPR036097">
    <property type="entry name" value="HisK_dim/P_sf"/>
</dbReference>
<evidence type="ECO:0000256" key="3">
    <source>
        <dbReference type="ARBA" id="ARBA00022679"/>
    </source>
</evidence>
<evidence type="ECO:0000313" key="8">
    <source>
        <dbReference type="Proteomes" id="UP000008720"/>
    </source>
</evidence>
<dbReference type="InterPro" id="IPR003018">
    <property type="entry name" value="GAF"/>
</dbReference>